<sequence length="170" mass="17628">MSVFGRLAAAFRPKPAAGRDDAGASGGGQLTLGEAQLKQLAAVQQMRRGVADVSVSRQRLDLQAADLKKAMDSLEAQAAAARSAGDSGAAQTALGRHVIMAEQHHDLVSQRDALAEQEAMLAGALAQLQARVSGFNVTAETLKAAQAAAEARLTISKSLDDLKDSRGPNQ</sequence>
<dbReference type="AlphaFoldDB" id="A0A2V5LGJ7"/>
<keyword evidence="1" id="KW-0175">Coiled coil</keyword>
<feature type="coiled-coil region" evidence="1">
    <location>
        <begin position="57"/>
        <end position="84"/>
    </location>
</feature>
<evidence type="ECO:0000313" key="3">
    <source>
        <dbReference type="Proteomes" id="UP000247832"/>
    </source>
</evidence>
<dbReference type="RefSeq" id="WP_110502364.1">
    <property type="nucleotide sequence ID" value="NZ_QJVD01000023.1"/>
</dbReference>
<proteinExistence type="predicted"/>
<accession>A0A2V5LGJ7</accession>
<reference evidence="2 3" key="1">
    <citation type="submission" date="2018-05" db="EMBL/GenBank/DDBJ databases">
        <title>Genetic diversity of glacier-inhabiting Cryobacterium bacteria in China and description of Cryobacterium mengkeensis sp. nov. and Arthrobacter glacialis sp. nov.</title>
        <authorList>
            <person name="Liu Q."/>
            <person name="Xin Y.-H."/>
        </authorList>
    </citation>
    <scope>NUCLEOTIDE SEQUENCE [LARGE SCALE GENOMIC DNA]</scope>
    <source>
        <strain evidence="2 3">LI2</strain>
    </source>
</reference>
<keyword evidence="3" id="KW-1185">Reference proteome</keyword>
<dbReference type="Proteomes" id="UP000247832">
    <property type="component" value="Unassembled WGS sequence"/>
</dbReference>
<organism evidence="2 3">
    <name type="scientific">Arthrobacter livingstonensis</name>
    <dbReference type="NCBI Taxonomy" id="670078"/>
    <lineage>
        <taxon>Bacteria</taxon>
        <taxon>Bacillati</taxon>
        <taxon>Actinomycetota</taxon>
        <taxon>Actinomycetes</taxon>
        <taxon>Micrococcales</taxon>
        <taxon>Micrococcaceae</taxon>
        <taxon>Arthrobacter</taxon>
    </lineage>
</organism>
<comment type="caution">
    <text evidence="2">The sequence shown here is derived from an EMBL/GenBank/DDBJ whole genome shotgun (WGS) entry which is preliminary data.</text>
</comment>
<dbReference type="EMBL" id="QJVD01000023">
    <property type="protein sequence ID" value="PYI65590.1"/>
    <property type="molecule type" value="Genomic_DNA"/>
</dbReference>
<evidence type="ECO:0000256" key="1">
    <source>
        <dbReference type="SAM" id="Coils"/>
    </source>
</evidence>
<dbReference type="OrthoDB" id="9779630at2"/>
<evidence type="ECO:0008006" key="4">
    <source>
        <dbReference type="Google" id="ProtNLM"/>
    </source>
</evidence>
<evidence type="ECO:0000313" key="2">
    <source>
        <dbReference type="EMBL" id="PYI65590.1"/>
    </source>
</evidence>
<gene>
    <name evidence="2" type="ORF">CVV68_17890</name>
</gene>
<name>A0A2V5LGJ7_9MICC</name>
<protein>
    <recommendedName>
        <fullName evidence="4">PspA/IM30 family protein</fullName>
    </recommendedName>
</protein>